<keyword evidence="2" id="KW-1185">Reference proteome</keyword>
<organism evidence="1">
    <name type="scientific">Oryza punctata</name>
    <name type="common">Red rice</name>
    <dbReference type="NCBI Taxonomy" id="4537"/>
    <lineage>
        <taxon>Eukaryota</taxon>
        <taxon>Viridiplantae</taxon>
        <taxon>Streptophyta</taxon>
        <taxon>Embryophyta</taxon>
        <taxon>Tracheophyta</taxon>
        <taxon>Spermatophyta</taxon>
        <taxon>Magnoliopsida</taxon>
        <taxon>Liliopsida</taxon>
        <taxon>Poales</taxon>
        <taxon>Poaceae</taxon>
        <taxon>BOP clade</taxon>
        <taxon>Oryzoideae</taxon>
        <taxon>Oryzeae</taxon>
        <taxon>Oryzinae</taxon>
        <taxon>Oryza</taxon>
    </lineage>
</organism>
<reference evidence="1" key="1">
    <citation type="submission" date="2015-04" db="UniProtKB">
        <authorList>
            <consortium name="EnsemblPlants"/>
        </authorList>
    </citation>
    <scope>IDENTIFICATION</scope>
</reference>
<protein>
    <submittedName>
        <fullName evidence="1">Uncharacterized protein</fullName>
    </submittedName>
</protein>
<proteinExistence type="predicted"/>
<dbReference type="Gramene" id="OPUNC02G21270.1">
    <property type="protein sequence ID" value="OPUNC02G21270.1"/>
    <property type="gene ID" value="OPUNC02G21270"/>
</dbReference>
<dbReference type="Proteomes" id="UP000026962">
    <property type="component" value="Chromosome 2"/>
</dbReference>
<sequence length="74" mass="8329">MPLVFKISEICFFVVIVGYCSRRKANALCPKTSQCFVAISSFARRMFRKISSAAANSKFDLNVLGKREIKFGET</sequence>
<dbReference type="AlphaFoldDB" id="A0A0E0K248"/>
<accession>A0A0E0K248</accession>
<evidence type="ECO:0000313" key="2">
    <source>
        <dbReference type="Proteomes" id="UP000026962"/>
    </source>
</evidence>
<dbReference type="HOGENOM" id="CLU_2744276_0_0_1"/>
<name>A0A0E0K248_ORYPU</name>
<dbReference type="EnsemblPlants" id="OPUNC02G21270.1">
    <property type="protein sequence ID" value="OPUNC02G21270.1"/>
    <property type="gene ID" value="OPUNC02G21270"/>
</dbReference>
<reference evidence="1" key="2">
    <citation type="submission" date="2018-05" db="EMBL/GenBank/DDBJ databases">
        <title>OpunRS2 (Oryza punctata Reference Sequence Version 2).</title>
        <authorList>
            <person name="Zhang J."/>
            <person name="Kudrna D."/>
            <person name="Lee S."/>
            <person name="Talag J."/>
            <person name="Welchert J."/>
            <person name="Wing R.A."/>
        </authorList>
    </citation>
    <scope>NUCLEOTIDE SEQUENCE [LARGE SCALE GENOMIC DNA]</scope>
</reference>
<evidence type="ECO:0000313" key="1">
    <source>
        <dbReference type="EnsemblPlants" id="OPUNC02G21270.1"/>
    </source>
</evidence>